<reference evidence="3" key="1">
    <citation type="submission" date="2017-01" db="EMBL/GenBank/DDBJ databases">
        <authorList>
            <person name="Wang Y."/>
            <person name="White M."/>
            <person name="Kvist S."/>
            <person name="Moncalvo J.-M."/>
        </authorList>
    </citation>
    <scope>NUCLEOTIDE SEQUENCE [LARGE SCALE GENOMIC DNA]</scope>
    <source>
        <strain evidence="3">ID-206-W2</strain>
    </source>
</reference>
<dbReference type="OrthoDB" id="5576014at2759"/>
<dbReference type="AlphaFoldDB" id="A0A1R1XNY1"/>
<feature type="compositionally biased region" description="Low complexity" evidence="1">
    <location>
        <begin position="440"/>
        <end position="453"/>
    </location>
</feature>
<comment type="caution">
    <text evidence="2">The sequence shown here is derived from an EMBL/GenBank/DDBJ whole genome shotgun (WGS) entry which is preliminary data.</text>
</comment>
<evidence type="ECO:0000313" key="2">
    <source>
        <dbReference type="EMBL" id="OMJ16332.1"/>
    </source>
</evidence>
<dbReference type="Proteomes" id="UP000187429">
    <property type="component" value="Unassembled WGS sequence"/>
</dbReference>
<sequence length="1083" mass="122978">MFDLSEKVDLVNQRISKFSSVSNIDEAQIAISNGDYSGAISTVEKFLFDKVILALKVFSEADSGKSSDHQTHPNFLESSTKMFLILESCYQKINDLNKSYFLLLLFFGFQIEYLNRILKDSSNRFNGENKSYLFKLLNEISKTLEKLSRYSKNSSFNLSENLENEFIYDNDSFDSLKTVIDSLVVNTSFNIPGDRTNNNKLLIGFVSYQVINNFSHILLLMTSVIPLYNKNQLARYLQGKKVNIPTKSNTQPEPYTIVHSADQNKEYFQTNTLQLQNSKNYLLKITYDLNSAMNRDGSIDLDDKVGLQWELLISDLVPPIWIKTVIMGWKFLGLYCESQILLNSEHSLSNFMSFISNSHSLLSIFGLCKFGHYTFDSSNITSSMLKLENGQDLNKGGFCGFVLNSTRRLILQNYAKLKDSIETKASEVTFPRQFKNTKRASLMSRSSSSATEAESCEEAGNPKPNLLEELFSNFSQSIFCAYDITIDFEENQWWEPEKHIKPNGLTYFYSNSCSHIDDALKASGSMKDLLKVVLSDQSNKMETHTASVIYHLIYKYVHSALSLNKAGLLRTYKNILEPLFISFGMLQNEKTDFNEFLTLSEYAKMNEIVDLMGFFKDDKNLISITSSNLSNISSILDTRRLKLETLFSIIESFLENNCFDLLTKNVSLSIKRNFIDKRKLTRSGNDASVDYHDLVNGIGLVSIYEVASSDTKNSLVLLSYKTIFLFNSLIQRELLKPRLKSGNPIKILSEYVYIIQLLFIHVSINPTSWASWYHLGKAFLERADILSGLTEDQVKSHLASSQTGETSKAVGNDNFTQLNSTFDETNCFSSADNCLSSSLICFSQAMCLLTIEMPGLISEESIPIFNLYLNAKSPDSQNYNNSDPALINASIIDLLFYTGHVLYRMASKPIFNPPFKKATQATQLQPHPTFSNLEIKENLSTRNLSFLISGNTFKLLSKLFKIEEFKSAESDALSDWMCLYQLGKSLSKIGKPKEAIILYLKSIYTTIGCSDEELEKNKPVNLYSFGQNDNNPKFFNSFKDNSILPCLKILSTISKLVYLKELCVSIFANIIQCLLYVFNDFFI</sequence>
<accession>A0A1R1XNY1</accession>
<keyword evidence="3" id="KW-1185">Reference proteome</keyword>
<gene>
    <name evidence="2" type="ORF">AYI69_g7868</name>
</gene>
<feature type="region of interest" description="Disordered" evidence="1">
    <location>
        <begin position="439"/>
        <end position="460"/>
    </location>
</feature>
<organism evidence="2 3">
    <name type="scientific">Smittium culicis</name>
    <dbReference type="NCBI Taxonomy" id="133412"/>
    <lineage>
        <taxon>Eukaryota</taxon>
        <taxon>Fungi</taxon>
        <taxon>Fungi incertae sedis</taxon>
        <taxon>Zoopagomycota</taxon>
        <taxon>Kickxellomycotina</taxon>
        <taxon>Harpellomycetes</taxon>
        <taxon>Harpellales</taxon>
        <taxon>Legeriomycetaceae</taxon>
        <taxon>Smittium</taxon>
    </lineage>
</organism>
<proteinExistence type="predicted"/>
<evidence type="ECO:0000256" key="1">
    <source>
        <dbReference type="SAM" id="MobiDB-lite"/>
    </source>
</evidence>
<evidence type="ECO:0000313" key="3">
    <source>
        <dbReference type="Proteomes" id="UP000187429"/>
    </source>
</evidence>
<protein>
    <submittedName>
        <fullName evidence="2">Uncharacterized protein</fullName>
    </submittedName>
</protein>
<name>A0A1R1XNY1_9FUNG</name>
<dbReference type="EMBL" id="LSSM01003935">
    <property type="protein sequence ID" value="OMJ16332.1"/>
    <property type="molecule type" value="Genomic_DNA"/>
</dbReference>